<evidence type="ECO:0000313" key="1">
    <source>
        <dbReference type="EMBL" id="CAH1601376.1"/>
    </source>
</evidence>
<name>A0AAU9QVF1_9VIBR</name>
<dbReference type="EMBL" id="CAKMUD010000105">
    <property type="protein sequence ID" value="CAH1601376.1"/>
    <property type="molecule type" value="Genomic_DNA"/>
</dbReference>
<accession>A0AAU9QVF1</accession>
<protein>
    <submittedName>
        <fullName evidence="1">Uncharacterized protein</fullName>
    </submittedName>
</protein>
<sequence length="73" mass="8485">MSSLPIQSNLSNMSSLEQNFSTTVNLTSYCQISHNGKYSHGCYNKFISSNQILHHDFLALPFQHQFDHKQYLY</sequence>
<reference evidence="1" key="1">
    <citation type="submission" date="2022-01" db="EMBL/GenBank/DDBJ databases">
        <authorList>
            <person name="Lagorce A."/>
        </authorList>
    </citation>
    <scope>NUCLEOTIDE SEQUENCE</scope>
    <source>
        <strain evidence="1">Th15_F1_A12</strain>
    </source>
</reference>
<organism evidence="1 2">
    <name type="scientific">Vibrio jasicida</name>
    <dbReference type="NCBI Taxonomy" id="766224"/>
    <lineage>
        <taxon>Bacteria</taxon>
        <taxon>Pseudomonadati</taxon>
        <taxon>Pseudomonadota</taxon>
        <taxon>Gammaproteobacteria</taxon>
        <taxon>Vibrionales</taxon>
        <taxon>Vibrionaceae</taxon>
        <taxon>Vibrio</taxon>
    </lineage>
</organism>
<comment type="caution">
    <text evidence="1">The sequence shown here is derived from an EMBL/GenBank/DDBJ whole genome shotgun (WGS) entry which is preliminary data.</text>
</comment>
<dbReference type="Proteomes" id="UP001295462">
    <property type="component" value="Unassembled WGS sequence"/>
</dbReference>
<dbReference type="AlphaFoldDB" id="A0AAU9QVF1"/>
<proteinExistence type="predicted"/>
<gene>
    <name evidence="1" type="ORF">THF1A12_50011</name>
</gene>
<evidence type="ECO:0000313" key="2">
    <source>
        <dbReference type="Proteomes" id="UP001295462"/>
    </source>
</evidence>